<evidence type="ECO:0000259" key="3">
    <source>
        <dbReference type="PROSITE" id="PS50118"/>
    </source>
</evidence>
<protein>
    <recommendedName>
        <fullName evidence="3">HMG box domain-containing protein</fullName>
    </recommendedName>
</protein>
<dbReference type="SMART" id="SM00398">
    <property type="entry name" value="HMG"/>
    <property type="match status" value="1"/>
</dbReference>
<reference evidence="4 5" key="1">
    <citation type="submission" date="2024-02" db="EMBL/GenBank/DDBJ databases">
        <title>de novo genome assembly of Solanum bulbocastanum strain 11H21.</title>
        <authorList>
            <person name="Hosaka A.J."/>
        </authorList>
    </citation>
    <scope>NUCLEOTIDE SEQUENCE [LARGE SCALE GENOMIC DNA]</scope>
    <source>
        <tissue evidence="4">Young leaves</tissue>
    </source>
</reference>
<dbReference type="AlphaFoldDB" id="A0AAN8XZC4"/>
<dbReference type="InterPro" id="IPR036910">
    <property type="entry name" value="HMG_box_dom_sf"/>
</dbReference>
<dbReference type="PROSITE" id="PS50118">
    <property type="entry name" value="HMG_BOX_2"/>
    <property type="match status" value="1"/>
</dbReference>
<sequence>MLHAPDCSFYVIQRLLTLFVLNSLVYLESKGLQVEGTIYGKIDSGYLVCVKVGSELCNGVIYHPKEQASSCNAIVLDNLQPHHYSGRRMRRKERDLNLPKPRWNGYFFYAEKKTILKSLYPTRKRWEFTKMTAKSWNNLPPKEKMVYKNYAKKDKERHQKEWKEYNEIVTTASSCN</sequence>
<dbReference type="GO" id="GO:0005634">
    <property type="term" value="C:nucleus"/>
    <property type="evidence" value="ECO:0007669"/>
    <property type="project" value="UniProtKB-UniRule"/>
</dbReference>
<proteinExistence type="predicted"/>
<organism evidence="4 5">
    <name type="scientific">Solanum bulbocastanum</name>
    <name type="common">Wild potato</name>
    <dbReference type="NCBI Taxonomy" id="147425"/>
    <lineage>
        <taxon>Eukaryota</taxon>
        <taxon>Viridiplantae</taxon>
        <taxon>Streptophyta</taxon>
        <taxon>Embryophyta</taxon>
        <taxon>Tracheophyta</taxon>
        <taxon>Spermatophyta</taxon>
        <taxon>Magnoliopsida</taxon>
        <taxon>eudicotyledons</taxon>
        <taxon>Gunneridae</taxon>
        <taxon>Pentapetalae</taxon>
        <taxon>asterids</taxon>
        <taxon>lamiids</taxon>
        <taxon>Solanales</taxon>
        <taxon>Solanaceae</taxon>
        <taxon>Solanoideae</taxon>
        <taxon>Solaneae</taxon>
        <taxon>Solanum</taxon>
    </lineage>
</organism>
<feature type="signal peptide" evidence="2">
    <location>
        <begin position="1"/>
        <end position="31"/>
    </location>
</feature>
<keyword evidence="1" id="KW-0539">Nucleus</keyword>
<comment type="caution">
    <text evidence="4">The sequence shown here is derived from an EMBL/GenBank/DDBJ whole genome shotgun (WGS) entry which is preliminary data.</text>
</comment>
<dbReference type="SUPFAM" id="SSF47095">
    <property type="entry name" value="HMG-box"/>
    <property type="match status" value="1"/>
</dbReference>
<gene>
    <name evidence="4" type="ORF">RDI58_028275</name>
</gene>
<dbReference type="EMBL" id="JBANQN010000012">
    <property type="protein sequence ID" value="KAK6773037.1"/>
    <property type="molecule type" value="Genomic_DNA"/>
</dbReference>
<dbReference type="PANTHER" id="PTHR46691:SF1">
    <property type="entry name" value="AT-RICH INTERACTIVE DOMAIN-CONTAINING PROTEIN 2"/>
    <property type="match status" value="1"/>
</dbReference>
<accession>A0AAN8XZC4</accession>
<feature type="chain" id="PRO_5042909576" description="HMG box domain-containing protein" evidence="2">
    <location>
        <begin position="32"/>
        <end position="176"/>
    </location>
</feature>
<dbReference type="Proteomes" id="UP001371456">
    <property type="component" value="Unassembled WGS sequence"/>
</dbReference>
<name>A0AAN8XZC4_SOLBU</name>
<evidence type="ECO:0000313" key="4">
    <source>
        <dbReference type="EMBL" id="KAK6773037.1"/>
    </source>
</evidence>
<dbReference type="GO" id="GO:0003677">
    <property type="term" value="F:DNA binding"/>
    <property type="evidence" value="ECO:0007669"/>
    <property type="project" value="UniProtKB-UniRule"/>
</dbReference>
<dbReference type="Gene3D" id="1.10.30.10">
    <property type="entry name" value="High mobility group box domain"/>
    <property type="match status" value="1"/>
</dbReference>
<dbReference type="Pfam" id="PF00505">
    <property type="entry name" value="HMG_box"/>
    <property type="match status" value="1"/>
</dbReference>
<keyword evidence="1" id="KW-0238">DNA-binding</keyword>
<feature type="DNA-binding region" description="HMG box" evidence="1">
    <location>
        <begin position="99"/>
        <end position="166"/>
    </location>
</feature>
<dbReference type="PANTHER" id="PTHR46691">
    <property type="entry name" value="HIGH MOBILITY GROUP B PROTEIN 9"/>
    <property type="match status" value="1"/>
</dbReference>
<keyword evidence="5" id="KW-1185">Reference proteome</keyword>
<keyword evidence="2" id="KW-0732">Signal</keyword>
<evidence type="ECO:0000256" key="1">
    <source>
        <dbReference type="PROSITE-ProRule" id="PRU00267"/>
    </source>
</evidence>
<evidence type="ECO:0000256" key="2">
    <source>
        <dbReference type="SAM" id="SignalP"/>
    </source>
</evidence>
<dbReference type="InterPro" id="IPR009071">
    <property type="entry name" value="HMG_box_dom"/>
</dbReference>
<feature type="domain" description="HMG box" evidence="3">
    <location>
        <begin position="99"/>
        <end position="166"/>
    </location>
</feature>
<evidence type="ECO:0000313" key="5">
    <source>
        <dbReference type="Proteomes" id="UP001371456"/>
    </source>
</evidence>